<evidence type="ECO:0000313" key="2">
    <source>
        <dbReference type="Proteomes" id="UP000601361"/>
    </source>
</evidence>
<keyword evidence="2" id="KW-1185">Reference proteome</keyword>
<evidence type="ECO:0000313" key="1">
    <source>
        <dbReference type="EMBL" id="GGG33345.1"/>
    </source>
</evidence>
<dbReference type="EMBL" id="BMGS01000002">
    <property type="protein sequence ID" value="GGG33345.1"/>
    <property type="molecule type" value="Genomic_DNA"/>
</dbReference>
<dbReference type="Proteomes" id="UP000601361">
    <property type="component" value="Unassembled WGS sequence"/>
</dbReference>
<proteinExistence type="predicted"/>
<name>A0ABQ1WJD1_9BACT</name>
<protein>
    <recommendedName>
        <fullName evidence="3">Peptidase</fullName>
    </recommendedName>
</protein>
<evidence type="ECO:0008006" key="3">
    <source>
        <dbReference type="Google" id="ProtNLM"/>
    </source>
</evidence>
<accession>A0ABQ1WJD1</accession>
<organism evidence="1 2">
    <name type="scientific">Hymenobacter glacieicola</name>
    <dbReference type="NCBI Taxonomy" id="1562124"/>
    <lineage>
        <taxon>Bacteria</taxon>
        <taxon>Pseudomonadati</taxon>
        <taxon>Bacteroidota</taxon>
        <taxon>Cytophagia</taxon>
        <taxon>Cytophagales</taxon>
        <taxon>Hymenobacteraceae</taxon>
        <taxon>Hymenobacter</taxon>
    </lineage>
</organism>
<reference evidence="2" key="1">
    <citation type="journal article" date="2019" name="Int. J. Syst. Evol. Microbiol.">
        <title>The Global Catalogue of Microorganisms (GCM) 10K type strain sequencing project: providing services to taxonomists for standard genome sequencing and annotation.</title>
        <authorList>
            <consortium name="The Broad Institute Genomics Platform"/>
            <consortium name="The Broad Institute Genome Sequencing Center for Infectious Disease"/>
            <person name="Wu L."/>
            <person name="Ma J."/>
        </authorList>
    </citation>
    <scope>NUCLEOTIDE SEQUENCE [LARGE SCALE GENOMIC DNA]</scope>
    <source>
        <strain evidence="2">CGMCC 1.12990</strain>
    </source>
</reference>
<sequence length="335" mass="37184">MANKRFVISDERVVNCYGVRVMTAGIDIAQYERNPVMLYMHERDGKQVCAVIGNFINLRKEGPVLTGEPLFDEEDEFALLIKGKVDRGFLRACSPLLEVKECSDAPDLLLEGQMLPTATKTKLKEISICDIPGNDGALRLRLADGLWLPEEPTAIAEKLALQFTNLKPQQAPKMQQILSTLKLAAGTSEMDVVAAINKIQNDANANTAKIVTDLALKANLVTPDKKDSFLRLASLDPTAALDLLDMSKVASAANGQATPPKDQLRLTDVVQQVEEQNKPVDPNAAQSPLDKLLTLRADWDARKWEREDPTNWLKLKHEKPDAHAQIYKNYYDLKG</sequence>
<comment type="caution">
    <text evidence="1">The sequence shown here is derived from an EMBL/GenBank/DDBJ whole genome shotgun (WGS) entry which is preliminary data.</text>
</comment>
<gene>
    <name evidence="1" type="ORF">GCM10011378_07260</name>
</gene>
<dbReference type="RefSeq" id="WP_188556464.1">
    <property type="nucleotide sequence ID" value="NZ_BMGS01000002.1"/>
</dbReference>